<sequence>MFMLEKLLQEIEKLANPTKAKNHYRFFKTGKGEYGEGDKFYGLTVPEQRTLSKKYKNLSLEELQKLIKSPWHEHRSLALMILTLQYPKADENGKKLICDFYLENAKRINNWDLVDISAPKIPGDYLFDKDKSILYKFAKSNNLWEKRISIMSTFGFLRRGKYEDTLAIAEILLHDKHDLIHKAVGWMLREIGKRDQAIEEKFLIKYYKIMPRTMLRYAIEKFEEKKRRWYLESSRYDKNSKNKILDSKKVQNLKSKIII</sequence>
<reference evidence="1 2" key="1">
    <citation type="journal article" date="2016" name="Environ. Microbiol.">
        <title>Genomic resolution of a cold subsurface aquifer community provides metabolic insights for novel microbes adapted to high CO concentrations.</title>
        <authorList>
            <person name="Probst A.J."/>
            <person name="Castelle C.J."/>
            <person name="Singh A."/>
            <person name="Brown C.T."/>
            <person name="Anantharaman K."/>
            <person name="Sharon I."/>
            <person name="Hug L.A."/>
            <person name="Burstein D."/>
            <person name="Emerson J.B."/>
            <person name="Thomas B.C."/>
            <person name="Banfield J.F."/>
        </authorList>
    </citation>
    <scope>NUCLEOTIDE SEQUENCE [LARGE SCALE GENOMIC DNA]</scope>
    <source>
        <strain evidence="1">CG2_30_33_16</strain>
    </source>
</reference>
<dbReference type="Pfam" id="PF08713">
    <property type="entry name" value="DNA_alkylation"/>
    <property type="match status" value="1"/>
</dbReference>
<proteinExistence type="predicted"/>
<dbReference type="InterPro" id="IPR016024">
    <property type="entry name" value="ARM-type_fold"/>
</dbReference>
<dbReference type="Proteomes" id="UP000183758">
    <property type="component" value="Unassembled WGS sequence"/>
</dbReference>
<dbReference type="SUPFAM" id="SSF48371">
    <property type="entry name" value="ARM repeat"/>
    <property type="match status" value="1"/>
</dbReference>
<comment type="caution">
    <text evidence="1">The sequence shown here is derived from an EMBL/GenBank/DDBJ whole genome shotgun (WGS) entry which is preliminary data.</text>
</comment>
<dbReference type="InterPro" id="IPR014825">
    <property type="entry name" value="DNA_alkylation"/>
</dbReference>
<organism evidence="1 2">
    <name type="scientific">Candidatus Roizmanbacteria bacterium CG2_30_33_16</name>
    <dbReference type="NCBI Taxonomy" id="1805340"/>
    <lineage>
        <taxon>Bacteria</taxon>
        <taxon>Candidatus Roizmaniibacteriota</taxon>
    </lineage>
</organism>
<dbReference type="EMBL" id="MNZM01000110">
    <property type="protein sequence ID" value="OIP82577.1"/>
    <property type="molecule type" value="Genomic_DNA"/>
</dbReference>
<evidence type="ECO:0000313" key="1">
    <source>
        <dbReference type="EMBL" id="OIP82577.1"/>
    </source>
</evidence>
<accession>A0A1J5HBH7</accession>
<protein>
    <submittedName>
        <fullName evidence="1">DNA alkylation repair protein</fullName>
    </submittedName>
</protein>
<dbReference type="PANTHER" id="PTHR34070">
    <property type="entry name" value="ARMADILLO-TYPE FOLD"/>
    <property type="match status" value="1"/>
</dbReference>
<evidence type="ECO:0000313" key="2">
    <source>
        <dbReference type="Proteomes" id="UP000183758"/>
    </source>
</evidence>
<gene>
    <name evidence="1" type="ORF">AUK04_04455</name>
</gene>
<dbReference type="AlphaFoldDB" id="A0A1J5HBH7"/>
<dbReference type="PANTHER" id="PTHR34070:SF1">
    <property type="entry name" value="DNA ALKYLATION REPAIR PROTEIN"/>
    <property type="match status" value="1"/>
</dbReference>
<dbReference type="Gene3D" id="1.25.10.90">
    <property type="match status" value="1"/>
</dbReference>
<dbReference type="CDD" id="cd06561">
    <property type="entry name" value="AlkD_like"/>
    <property type="match status" value="1"/>
</dbReference>
<name>A0A1J5HBH7_9BACT</name>